<protein>
    <submittedName>
        <fullName evidence="1">Uncharacterized protein</fullName>
    </submittedName>
</protein>
<dbReference type="EMBL" id="CM044706">
    <property type="protein sequence ID" value="KAI5658025.1"/>
    <property type="molecule type" value="Genomic_DNA"/>
</dbReference>
<comment type="caution">
    <text evidence="1">The sequence shown here is derived from an EMBL/GenBank/DDBJ whole genome shotgun (WGS) entry which is preliminary data.</text>
</comment>
<keyword evidence="2" id="KW-1185">Reference proteome</keyword>
<evidence type="ECO:0000313" key="1">
    <source>
        <dbReference type="EMBL" id="KAI5658025.1"/>
    </source>
</evidence>
<evidence type="ECO:0000313" key="2">
    <source>
        <dbReference type="Proteomes" id="UP001060085"/>
    </source>
</evidence>
<name>A0ACC0ACM9_CATRO</name>
<reference evidence="2" key="1">
    <citation type="journal article" date="2023" name="Nat. Plants">
        <title>Single-cell RNA sequencing provides a high-resolution roadmap for understanding the multicellular compartmentation of specialized metabolism.</title>
        <authorList>
            <person name="Sun S."/>
            <person name="Shen X."/>
            <person name="Li Y."/>
            <person name="Li Y."/>
            <person name="Wang S."/>
            <person name="Li R."/>
            <person name="Zhang H."/>
            <person name="Shen G."/>
            <person name="Guo B."/>
            <person name="Wei J."/>
            <person name="Xu J."/>
            <person name="St-Pierre B."/>
            <person name="Chen S."/>
            <person name="Sun C."/>
        </authorList>
    </citation>
    <scope>NUCLEOTIDE SEQUENCE [LARGE SCALE GENOMIC DNA]</scope>
</reference>
<sequence>MDHKVSFKFILVGSVVQDPTRRQFRGNFVLYSYVLISCSLDLETYRRCTLVPKSSNVSIFSSAIYFLVVGESSDSSLQQTFDLRAWKLVLKSSELLG</sequence>
<proteinExistence type="predicted"/>
<organism evidence="1 2">
    <name type="scientific">Catharanthus roseus</name>
    <name type="common">Madagascar periwinkle</name>
    <name type="synonym">Vinca rosea</name>
    <dbReference type="NCBI Taxonomy" id="4058"/>
    <lineage>
        <taxon>Eukaryota</taxon>
        <taxon>Viridiplantae</taxon>
        <taxon>Streptophyta</taxon>
        <taxon>Embryophyta</taxon>
        <taxon>Tracheophyta</taxon>
        <taxon>Spermatophyta</taxon>
        <taxon>Magnoliopsida</taxon>
        <taxon>eudicotyledons</taxon>
        <taxon>Gunneridae</taxon>
        <taxon>Pentapetalae</taxon>
        <taxon>asterids</taxon>
        <taxon>lamiids</taxon>
        <taxon>Gentianales</taxon>
        <taxon>Apocynaceae</taxon>
        <taxon>Rauvolfioideae</taxon>
        <taxon>Vinceae</taxon>
        <taxon>Catharanthinae</taxon>
        <taxon>Catharanthus</taxon>
    </lineage>
</organism>
<dbReference type="Proteomes" id="UP001060085">
    <property type="component" value="Linkage Group LG06"/>
</dbReference>
<gene>
    <name evidence="1" type="ORF">M9H77_26818</name>
</gene>
<accession>A0ACC0ACM9</accession>